<accession>A0A1X7GGG1</accession>
<dbReference type="InterPro" id="IPR038987">
    <property type="entry name" value="MoeA-like"/>
</dbReference>
<dbReference type="InterPro" id="IPR036135">
    <property type="entry name" value="MoeA_linker/N_sf"/>
</dbReference>
<dbReference type="Pfam" id="PF00994">
    <property type="entry name" value="MoCF_biosynth"/>
    <property type="match status" value="1"/>
</dbReference>
<evidence type="ECO:0000259" key="12">
    <source>
        <dbReference type="SMART" id="SM00852"/>
    </source>
</evidence>
<dbReference type="SMART" id="SM00852">
    <property type="entry name" value="MoCF_biosynth"/>
    <property type="match status" value="1"/>
</dbReference>
<dbReference type="Gene3D" id="2.40.340.10">
    <property type="entry name" value="MoeA, C-terminal, domain IV"/>
    <property type="match status" value="1"/>
</dbReference>
<evidence type="ECO:0000256" key="10">
    <source>
        <dbReference type="ARBA" id="ARBA00047317"/>
    </source>
</evidence>
<dbReference type="InterPro" id="IPR005111">
    <property type="entry name" value="MoeA_C_domain_IV"/>
</dbReference>
<keyword evidence="14" id="KW-1185">Reference proteome</keyword>
<evidence type="ECO:0000256" key="6">
    <source>
        <dbReference type="ARBA" id="ARBA00022679"/>
    </source>
</evidence>
<reference evidence="14" key="1">
    <citation type="submission" date="2017-04" db="EMBL/GenBank/DDBJ databases">
        <authorList>
            <person name="Varghese N."/>
            <person name="Submissions S."/>
        </authorList>
    </citation>
    <scope>NUCLEOTIDE SEQUENCE [LARGE SCALE GENOMIC DNA]</scope>
    <source>
        <strain evidence="14">B4P</strain>
    </source>
</reference>
<proteinExistence type="inferred from homology"/>
<dbReference type="PANTHER" id="PTHR10192">
    <property type="entry name" value="MOLYBDOPTERIN BIOSYNTHESIS PROTEIN"/>
    <property type="match status" value="1"/>
</dbReference>
<name>A0A1X7GGG1_9HYPH</name>
<feature type="domain" description="MoaB/Mog" evidence="12">
    <location>
        <begin position="179"/>
        <end position="318"/>
    </location>
</feature>
<evidence type="ECO:0000313" key="13">
    <source>
        <dbReference type="EMBL" id="SMF69433.1"/>
    </source>
</evidence>
<dbReference type="PROSITE" id="PS01079">
    <property type="entry name" value="MOCF_BIOSYNTHESIS_2"/>
    <property type="match status" value="1"/>
</dbReference>
<evidence type="ECO:0000256" key="1">
    <source>
        <dbReference type="ARBA" id="ARBA00001946"/>
    </source>
</evidence>
<dbReference type="Proteomes" id="UP000192903">
    <property type="component" value="Unassembled WGS sequence"/>
</dbReference>
<dbReference type="EMBL" id="FXAF01000011">
    <property type="protein sequence ID" value="SMF69433.1"/>
    <property type="molecule type" value="Genomic_DNA"/>
</dbReference>
<dbReference type="RefSeq" id="WP_085424448.1">
    <property type="nucleotide sequence ID" value="NZ_FXAF01000011.1"/>
</dbReference>
<dbReference type="SUPFAM" id="SSF63867">
    <property type="entry name" value="MoeA C-terminal domain-like"/>
    <property type="match status" value="1"/>
</dbReference>
<dbReference type="GO" id="GO:0046872">
    <property type="term" value="F:metal ion binding"/>
    <property type="evidence" value="ECO:0007669"/>
    <property type="project" value="UniProtKB-UniRule"/>
</dbReference>
<dbReference type="GO" id="GO:0006777">
    <property type="term" value="P:Mo-molybdopterin cofactor biosynthetic process"/>
    <property type="evidence" value="ECO:0007669"/>
    <property type="project" value="UniProtKB-UniRule"/>
</dbReference>
<dbReference type="InterPro" id="IPR001453">
    <property type="entry name" value="MoaB/Mog_dom"/>
</dbReference>
<evidence type="ECO:0000256" key="7">
    <source>
        <dbReference type="ARBA" id="ARBA00022723"/>
    </source>
</evidence>
<dbReference type="OrthoDB" id="9804758at2"/>
<dbReference type="UniPathway" id="UPA00344"/>
<dbReference type="Gene3D" id="2.170.190.11">
    <property type="entry name" value="Molybdopterin biosynthesis moea protein, domain 3"/>
    <property type="match status" value="1"/>
</dbReference>
<organism evidence="13 14">
    <name type="scientific">Xaviernesmea oryzae</name>
    <dbReference type="NCBI Taxonomy" id="464029"/>
    <lineage>
        <taxon>Bacteria</taxon>
        <taxon>Pseudomonadati</taxon>
        <taxon>Pseudomonadota</taxon>
        <taxon>Alphaproteobacteria</taxon>
        <taxon>Hyphomicrobiales</taxon>
        <taxon>Rhizobiaceae</taxon>
        <taxon>Rhizobium/Agrobacterium group</taxon>
        <taxon>Xaviernesmea</taxon>
    </lineage>
</organism>
<sequence>MALLPVAEAKSRLLDKADPIEAAEAVPLGEANGLVLAADVEARLTQPPFDASAMDGYALNAADAPAVGSELTVIGSAAAGHAFEGTLGRGEAVRIFTGAPLPQGADSILIQEDAERLEGDRIRTKFEVVKGRHVRPRGQDFAEGEAVLSAGTVLDFSHLTVAAAMNHPELSVYRRPRVAILATGDELIQPGGTPGAAQIIASNTFGIAALVRDNGGEVLDLGIVRDRQADIAAAIEKARAAEADVLVTLGGASVGDHDLVQATLKGAGMELDFWRIAMRPGKPLMVGRLGRMQVLGLPGNPVASLVTGMLFLEPLVRKLARLPEKHRQVQGVTAKALTANDQRQDYLRARLSKDRDGNLVAEAFQKQDSSMMKIFAHSDGLIIRPPHAPELPAGSPCPILLLRP</sequence>
<dbReference type="GO" id="GO:0005829">
    <property type="term" value="C:cytosol"/>
    <property type="evidence" value="ECO:0007669"/>
    <property type="project" value="TreeGrafter"/>
</dbReference>
<keyword evidence="8 11" id="KW-0460">Magnesium</keyword>
<dbReference type="NCBIfam" id="NF045515">
    <property type="entry name" value="Glp_gephyrin"/>
    <property type="match status" value="1"/>
</dbReference>
<evidence type="ECO:0000256" key="3">
    <source>
        <dbReference type="ARBA" id="ARBA00005046"/>
    </source>
</evidence>
<keyword evidence="5 11" id="KW-0500">Molybdenum</keyword>
<dbReference type="AlphaFoldDB" id="A0A1X7GGG1"/>
<evidence type="ECO:0000256" key="9">
    <source>
        <dbReference type="ARBA" id="ARBA00023150"/>
    </source>
</evidence>
<comment type="similarity">
    <text evidence="4 11">Belongs to the MoeA family.</text>
</comment>
<dbReference type="InterPro" id="IPR036688">
    <property type="entry name" value="MoeA_C_domain_IV_sf"/>
</dbReference>
<dbReference type="PANTHER" id="PTHR10192:SF5">
    <property type="entry name" value="GEPHYRIN"/>
    <property type="match status" value="1"/>
</dbReference>
<evidence type="ECO:0000313" key="14">
    <source>
        <dbReference type="Proteomes" id="UP000192903"/>
    </source>
</evidence>
<dbReference type="STRING" id="464029.SAMN02982989_3803"/>
<dbReference type="Gene3D" id="3.40.980.10">
    <property type="entry name" value="MoaB/Mog-like domain"/>
    <property type="match status" value="1"/>
</dbReference>
<evidence type="ECO:0000256" key="4">
    <source>
        <dbReference type="ARBA" id="ARBA00010763"/>
    </source>
</evidence>
<dbReference type="SUPFAM" id="SSF53218">
    <property type="entry name" value="Molybdenum cofactor biosynthesis proteins"/>
    <property type="match status" value="1"/>
</dbReference>
<comment type="catalytic activity">
    <reaction evidence="10">
        <text>adenylyl-molybdopterin + molybdate = Mo-molybdopterin + AMP + H(+)</text>
        <dbReference type="Rhea" id="RHEA:35047"/>
        <dbReference type="ChEBI" id="CHEBI:15378"/>
        <dbReference type="ChEBI" id="CHEBI:36264"/>
        <dbReference type="ChEBI" id="CHEBI:62727"/>
        <dbReference type="ChEBI" id="CHEBI:71302"/>
        <dbReference type="ChEBI" id="CHEBI:456215"/>
        <dbReference type="EC" id="2.10.1.1"/>
    </reaction>
</comment>
<evidence type="ECO:0000256" key="5">
    <source>
        <dbReference type="ARBA" id="ARBA00022505"/>
    </source>
</evidence>
<dbReference type="FunFam" id="2.170.190.11:FF:000001">
    <property type="entry name" value="Molybdopterin molybdenumtransferase"/>
    <property type="match status" value="1"/>
</dbReference>
<dbReference type="CDD" id="cd00887">
    <property type="entry name" value="MoeA"/>
    <property type="match status" value="1"/>
</dbReference>
<dbReference type="Pfam" id="PF03453">
    <property type="entry name" value="MoeA_N"/>
    <property type="match status" value="1"/>
</dbReference>
<comment type="cofactor">
    <cofactor evidence="1 11">
        <name>Mg(2+)</name>
        <dbReference type="ChEBI" id="CHEBI:18420"/>
    </cofactor>
</comment>
<evidence type="ECO:0000256" key="8">
    <source>
        <dbReference type="ARBA" id="ARBA00022842"/>
    </source>
</evidence>
<keyword evidence="9 11" id="KW-0501">Molybdenum cofactor biosynthesis</keyword>
<dbReference type="GO" id="GO:0061599">
    <property type="term" value="F:molybdopterin molybdotransferase activity"/>
    <property type="evidence" value="ECO:0007669"/>
    <property type="project" value="UniProtKB-UniRule"/>
</dbReference>
<protein>
    <recommendedName>
        <fullName evidence="11">Molybdopterin molybdenumtransferase</fullName>
        <ecNumber evidence="11">2.10.1.1</ecNumber>
    </recommendedName>
</protein>
<dbReference type="InterPro" id="IPR005110">
    <property type="entry name" value="MoeA_linker/N"/>
</dbReference>
<dbReference type="InterPro" id="IPR008284">
    <property type="entry name" value="MoCF_biosynth_CS"/>
</dbReference>
<gene>
    <name evidence="13" type="ORF">SAMN02982989_3803</name>
</gene>
<dbReference type="InterPro" id="IPR036425">
    <property type="entry name" value="MoaB/Mog-like_dom_sf"/>
</dbReference>
<evidence type="ECO:0000256" key="11">
    <source>
        <dbReference type="RuleBase" id="RU365090"/>
    </source>
</evidence>
<dbReference type="Pfam" id="PF03454">
    <property type="entry name" value="MoeA_C"/>
    <property type="match status" value="1"/>
</dbReference>
<dbReference type="Gene3D" id="3.90.105.10">
    <property type="entry name" value="Molybdopterin biosynthesis moea protein, domain 2"/>
    <property type="match status" value="1"/>
</dbReference>
<dbReference type="SUPFAM" id="SSF63882">
    <property type="entry name" value="MoeA N-terminal region -like"/>
    <property type="match status" value="1"/>
</dbReference>
<keyword evidence="7 11" id="KW-0479">Metal-binding</keyword>
<evidence type="ECO:0000256" key="2">
    <source>
        <dbReference type="ARBA" id="ARBA00002901"/>
    </source>
</evidence>
<dbReference type="FunFam" id="3.40.980.10:FF:000004">
    <property type="entry name" value="Molybdopterin molybdenumtransferase"/>
    <property type="match status" value="1"/>
</dbReference>
<comment type="function">
    <text evidence="2 11">Catalyzes the insertion of molybdate into adenylated molybdopterin with the concomitant release of AMP.</text>
</comment>
<comment type="pathway">
    <text evidence="3 11">Cofactor biosynthesis; molybdopterin biosynthesis.</text>
</comment>
<dbReference type="EC" id="2.10.1.1" evidence="11"/>
<keyword evidence="6 11" id="KW-0808">Transferase</keyword>